<dbReference type="InterPro" id="IPR020904">
    <property type="entry name" value="Sc_DH/Rdtase_CS"/>
</dbReference>
<dbReference type="GO" id="GO:0016491">
    <property type="term" value="F:oxidoreductase activity"/>
    <property type="evidence" value="ECO:0007669"/>
    <property type="project" value="UniProtKB-KW"/>
</dbReference>
<evidence type="ECO:0000256" key="1">
    <source>
        <dbReference type="ARBA" id="ARBA00006484"/>
    </source>
</evidence>
<sequence length="252" mass="26268">MGRVAGKVALVTGGGSGLGAADCVALAREGAKVVVTDVKVETAQKVADQIGNGAIALALDVASEQAWIDTMKAIDEKFGRLDILVNNAGVVLNADVEDTTLEQYRWVNAIMSDGVFLGCKYAIPLMNKNDGGSIINMSSTGALLGYPIFFAYSAAKGAVRSMTKSVAVMCQEKGYKIRCNSVHPGSIETPMVQLAEGRPGKPNVIPSGVLKPGTAGAPEDVAAMILFLASDESRFITGAEMVVDNGVTIRPF</sequence>
<dbReference type="PROSITE" id="PS00061">
    <property type="entry name" value="ADH_SHORT"/>
    <property type="match status" value="1"/>
</dbReference>
<dbReference type="InterPro" id="IPR036291">
    <property type="entry name" value="NAD(P)-bd_dom_sf"/>
</dbReference>
<name>A0A975Q3C3_9SPHN</name>
<dbReference type="SUPFAM" id="SSF51735">
    <property type="entry name" value="NAD(P)-binding Rossmann-fold domains"/>
    <property type="match status" value="1"/>
</dbReference>
<evidence type="ECO:0000313" key="5">
    <source>
        <dbReference type="Proteomes" id="UP000681425"/>
    </source>
</evidence>
<organism evidence="4 5">
    <name type="scientific">Sphingobium phenoxybenzoativorans</name>
    <dbReference type="NCBI Taxonomy" id="1592790"/>
    <lineage>
        <taxon>Bacteria</taxon>
        <taxon>Pseudomonadati</taxon>
        <taxon>Pseudomonadota</taxon>
        <taxon>Alphaproteobacteria</taxon>
        <taxon>Sphingomonadales</taxon>
        <taxon>Sphingomonadaceae</taxon>
        <taxon>Sphingobium</taxon>
    </lineage>
</organism>
<dbReference type="PRINTS" id="PR00080">
    <property type="entry name" value="SDRFAMILY"/>
</dbReference>
<comment type="similarity">
    <text evidence="1">Belongs to the short-chain dehydrogenases/reductases (SDR) family.</text>
</comment>
<protein>
    <submittedName>
        <fullName evidence="4">SDR family oxidoreductase</fullName>
    </submittedName>
</protein>
<evidence type="ECO:0000313" key="4">
    <source>
        <dbReference type="EMBL" id="QUT07333.1"/>
    </source>
</evidence>
<gene>
    <name evidence="4" type="ORF">KFK14_08000</name>
</gene>
<proteinExistence type="inferred from homology"/>
<dbReference type="PRINTS" id="PR00081">
    <property type="entry name" value="GDHRDH"/>
</dbReference>
<dbReference type="EMBL" id="CP073910">
    <property type="protein sequence ID" value="QUT07333.1"/>
    <property type="molecule type" value="Genomic_DNA"/>
</dbReference>
<dbReference type="PANTHER" id="PTHR24321:SF15">
    <property type="entry name" value="OXIDOREDUCTASE UCPA"/>
    <property type="match status" value="1"/>
</dbReference>
<comment type="catalytic activity">
    <reaction evidence="3">
        <text>2,5-dichlorocyclohexa-2,5-dien-1,4-diol + NAD(+) = 2,5-dichlorohydroquinone + NADH + H(+)</text>
        <dbReference type="Rhea" id="RHEA:15741"/>
        <dbReference type="ChEBI" id="CHEBI:15378"/>
        <dbReference type="ChEBI" id="CHEBI:27545"/>
        <dbReference type="ChEBI" id="CHEBI:28975"/>
        <dbReference type="ChEBI" id="CHEBI:57540"/>
        <dbReference type="ChEBI" id="CHEBI:57945"/>
    </reaction>
</comment>
<keyword evidence="2" id="KW-0560">Oxidoreductase</keyword>
<evidence type="ECO:0000256" key="3">
    <source>
        <dbReference type="ARBA" id="ARBA00051383"/>
    </source>
</evidence>
<dbReference type="Proteomes" id="UP000681425">
    <property type="component" value="Chromosome"/>
</dbReference>
<dbReference type="PANTHER" id="PTHR24321">
    <property type="entry name" value="DEHYDROGENASES, SHORT CHAIN"/>
    <property type="match status" value="1"/>
</dbReference>
<reference evidence="4" key="1">
    <citation type="submission" date="2021-04" db="EMBL/GenBank/DDBJ databases">
        <title>Isolation of p-tert-butylphenol degrading bacteria Sphingobium phenoxybenzoativorans Tas13 from active sludge.</title>
        <authorList>
            <person name="Li Y."/>
        </authorList>
    </citation>
    <scope>NUCLEOTIDE SEQUENCE</scope>
    <source>
        <strain evidence="4">Tas13</strain>
    </source>
</reference>
<evidence type="ECO:0000256" key="2">
    <source>
        <dbReference type="ARBA" id="ARBA00023002"/>
    </source>
</evidence>
<keyword evidence="5" id="KW-1185">Reference proteome</keyword>
<dbReference type="KEGG" id="spph:KFK14_08000"/>
<dbReference type="FunFam" id="3.40.50.720:FF:000084">
    <property type="entry name" value="Short-chain dehydrogenase reductase"/>
    <property type="match status" value="1"/>
</dbReference>
<dbReference type="InterPro" id="IPR002347">
    <property type="entry name" value="SDR_fam"/>
</dbReference>
<dbReference type="Pfam" id="PF13561">
    <property type="entry name" value="adh_short_C2"/>
    <property type="match status" value="1"/>
</dbReference>
<dbReference type="Gene3D" id="3.40.50.720">
    <property type="entry name" value="NAD(P)-binding Rossmann-like Domain"/>
    <property type="match status" value="1"/>
</dbReference>
<dbReference type="AlphaFoldDB" id="A0A975Q3C3"/>
<dbReference type="RefSeq" id="WP_212610497.1">
    <property type="nucleotide sequence ID" value="NZ_CP073910.1"/>
</dbReference>
<accession>A0A975Q3C3</accession>